<dbReference type="PANTHER" id="PTHR10622">
    <property type="entry name" value="HET DOMAIN-CONTAINING PROTEIN"/>
    <property type="match status" value="1"/>
</dbReference>
<name>A0A0C9Y897_9AGAM</name>
<evidence type="ECO:0000259" key="1">
    <source>
        <dbReference type="Pfam" id="PF06985"/>
    </source>
</evidence>
<gene>
    <name evidence="2" type="ORF">PISMIDRAFT_105029</name>
</gene>
<evidence type="ECO:0000313" key="2">
    <source>
        <dbReference type="EMBL" id="KIK20895.1"/>
    </source>
</evidence>
<protein>
    <recommendedName>
        <fullName evidence="1">Heterokaryon incompatibility domain-containing protein</fullName>
    </recommendedName>
</protein>
<sequence>MPTRLLNTHTGVLCDRAAQRSQFMNSQQCKQLLLSATPSEPVIRTAVLQHFQFVMFSHRWGESEPVLRDIRDRLVYDMSPRGGVKKLQNFCRTALAQGYQWAWSDTCCIDKDSSAELQEAIVAMFGWYRRSALTIVYLADVRESGSFVESDWFRRGWTLQELLAPGRILFYTRSWTLYKNVESSNHKTDGAVLEELKRSAGIAPRFLTNFSPGIDDARSRLQWASSRRTSRAEDIAYSLFGIFNINNLHISYGESAEDALGRLLAEIISRSGDISILDWVGVPSPFHSCFPASITSYGTLPSSPFPPEEQSLTVAQQATPSKALRKFCGTLTKSSLPRFINRRLILPCLSYRVDAVRLKSADASSPSYTYEIQASGLKPRFRKS</sequence>
<proteinExistence type="predicted"/>
<dbReference type="AlphaFoldDB" id="A0A0C9Y897"/>
<dbReference type="OrthoDB" id="2634090at2759"/>
<dbReference type="HOGENOM" id="CLU_000288_138_6_1"/>
<reference evidence="3" key="2">
    <citation type="submission" date="2015-01" db="EMBL/GenBank/DDBJ databases">
        <title>Evolutionary Origins and Diversification of the Mycorrhizal Mutualists.</title>
        <authorList>
            <consortium name="DOE Joint Genome Institute"/>
            <consortium name="Mycorrhizal Genomics Consortium"/>
            <person name="Kohler A."/>
            <person name="Kuo A."/>
            <person name="Nagy L.G."/>
            <person name="Floudas D."/>
            <person name="Copeland A."/>
            <person name="Barry K.W."/>
            <person name="Cichocki N."/>
            <person name="Veneault-Fourrey C."/>
            <person name="LaButti K."/>
            <person name="Lindquist E.A."/>
            <person name="Lipzen A."/>
            <person name="Lundell T."/>
            <person name="Morin E."/>
            <person name="Murat C."/>
            <person name="Riley R."/>
            <person name="Ohm R."/>
            <person name="Sun H."/>
            <person name="Tunlid A."/>
            <person name="Henrissat B."/>
            <person name="Grigoriev I.V."/>
            <person name="Hibbett D.S."/>
            <person name="Martin F."/>
        </authorList>
    </citation>
    <scope>NUCLEOTIDE SEQUENCE [LARGE SCALE GENOMIC DNA]</scope>
    <source>
        <strain evidence="3">441</strain>
    </source>
</reference>
<dbReference type="STRING" id="765257.A0A0C9Y897"/>
<dbReference type="PANTHER" id="PTHR10622:SF10">
    <property type="entry name" value="HET DOMAIN-CONTAINING PROTEIN"/>
    <property type="match status" value="1"/>
</dbReference>
<accession>A0A0C9Y897</accession>
<dbReference type="EMBL" id="KN833758">
    <property type="protein sequence ID" value="KIK20895.1"/>
    <property type="molecule type" value="Genomic_DNA"/>
</dbReference>
<feature type="domain" description="Heterokaryon incompatibility" evidence="1">
    <location>
        <begin position="53"/>
        <end position="144"/>
    </location>
</feature>
<dbReference type="InterPro" id="IPR010730">
    <property type="entry name" value="HET"/>
</dbReference>
<dbReference type="Pfam" id="PF06985">
    <property type="entry name" value="HET"/>
    <property type="match status" value="1"/>
</dbReference>
<organism evidence="2 3">
    <name type="scientific">Pisolithus microcarpus 441</name>
    <dbReference type="NCBI Taxonomy" id="765257"/>
    <lineage>
        <taxon>Eukaryota</taxon>
        <taxon>Fungi</taxon>
        <taxon>Dikarya</taxon>
        <taxon>Basidiomycota</taxon>
        <taxon>Agaricomycotina</taxon>
        <taxon>Agaricomycetes</taxon>
        <taxon>Agaricomycetidae</taxon>
        <taxon>Boletales</taxon>
        <taxon>Sclerodermatineae</taxon>
        <taxon>Pisolithaceae</taxon>
        <taxon>Pisolithus</taxon>
    </lineage>
</organism>
<keyword evidence="3" id="KW-1185">Reference proteome</keyword>
<reference evidence="2 3" key="1">
    <citation type="submission" date="2014-04" db="EMBL/GenBank/DDBJ databases">
        <authorList>
            <consortium name="DOE Joint Genome Institute"/>
            <person name="Kuo A."/>
            <person name="Kohler A."/>
            <person name="Costa M.D."/>
            <person name="Nagy L.G."/>
            <person name="Floudas D."/>
            <person name="Copeland A."/>
            <person name="Barry K.W."/>
            <person name="Cichocki N."/>
            <person name="Veneault-Fourrey C."/>
            <person name="LaButti K."/>
            <person name="Lindquist E.A."/>
            <person name="Lipzen A."/>
            <person name="Lundell T."/>
            <person name="Morin E."/>
            <person name="Murat C."/>
            <person name="Sun H."/>
            <person name="Tunlid A."/>
            <person name="Henrissat B."/>
            <person name="Grigoriev I.V."/>
            <person name="Hibbett D.S."/>
            <person name="Martin F."/>
            <person name="Nordberg H.P."/>
            <person name="Cantor M.N."/>
            <person name="Hua S.X."/>
        </authorList>
    </citation>
    <scope>NUCLEOTIDE SEQUENCE [LARGE SCALE GENOMIC DNA]</scope>
    <source>
        <strain evidence="2 3">441</strain>
    </source>
</reference>
<dbReference type="Proteomes" id="UP000054018">
    <property type="component" value="Unassembled WGS sequence"/>
</dbReference>
<evidence type="ECO:0000313" key="3">
    <source>
        <dbReference type="Proteomes" id="UP000054018"/>
    </source>
</evidence>